<protein>
    <submittedName>
        <fullName evidence="3">Glycoside hydrolase family 16 protein</fullName>
    </submittedName>
</protein>
<dbReference type="Gene3D" id="2.60.120.200">
    <property type="match status" value="1"/>
</dbReference>
<evidence type="ECO:0000313" key="3">
    <source>
        <dbReference type="EMBL" id="KAG1818163.1"/>
    </source>
</evidence>
<gene>
    <name evidence="3" type="ORF">BJ212DRAFT_1499368</name>
</gene>
<evidence type="ECO:0000313" key="4">
    <source>
        <dbReference type="Proteomes" id="UP000807769"/>
    </source>
</evidence>
<dbReference type="PROSITE" id="PS51762">
    <property type="entry name" value="GH16_2"/>
    <property type="match status" value="1"/>
</dbReference>
<dbReference type="PANTHER" id="PTHR10963:SF24">
    <property type="entry name" value="GLYCOSIDASE C21B10.07-RELATED"/>
    <property type="match status" value="1"/>
</dbReference>
<feature type="signal peptide" evidence="1">
    <location>
        <begin position="1"/>
        <end position="20"/>
    </location>
</feature>
<dbReference type="CDD" id="cd02181">
    <property type="entry name" value="GH16_fungal_Lam16A_glucanase"/>
    <property type="match status" value="1"/>
</dbReference>
<keyword evidence="1" id="KW-0732">Signal</keyword>
<feature type="domain" description="GH16" evidence="2">
    <location>
        <begin position="21"/>
        <end position="292"/>
    </location>
</feature>
<dbReference type="RefSeq" id="XP_041194223.1">
    <property type="nucleotide sequence ID" value="XM_041341565.1"/>
</dbReference>
<name>A0A9P7ECU7_9AGAM</name>
<dbReference type="GeneID" id="64635581"/>
<dbReference type="GO" id="GO:0004553">
    <property type="term" value="F:hydrolase activity, hydrolyzing O-glycosyl compounds"/>
    <property type="evidence" value="ECO:0007669"/>
    <property type="project" value="InterPro"/>
</dbReference>
<dbReference type="Proteomes" id="UP000807769">
    <property type="component" value="Unassembled WGS sequence"/>
</dbReference>
<dbReference type="InterPro" id="IPR050546">
    <property type="entry name" value="Glycosyl_Hydrlase_16"/>
</dbReference>
<keyword evidence="3" id="KW-0378">Hydrolase</keyword>
<dbReference type="InterPro" id="IPR000757">
    <property type="entry name" value="Beta-glucanase-like"/>
</dbReference>
<evidence type="ECO:0000259" key="2">
    <source>
        <dbReference type="PROSITE" id="PS51762"/>
    </source>
</evidence>
<dbReference type="PANTHER" id="PTHR10963">
    <property type="entry name" value="GLYCOSYL HYDROLASE-RELATED"/>
    <property type="match status" value="1"/>
</dbReference>
<evidence type="ECO:0000256" key="1">
    <source>
        <dbReference type="SAM" id="SignalP"/>
    </source>
</evidence>
<dbReference type="GO" id="GO:0009251">
    <property type="term" value="P:glucan catabolic process"/>
    <property type="evidence" value="ECO:0007669"/>
    <property type="project" value="TreeGrafter"/>
</dbReference>
<feature type="chain" id="PRO_5040239624" evidence="1">
    <location>
        <begin position="21"/>
        <end position="324"/>
    </location>
</feature>
<dbReference type="AlphaFoldDB" id="A0A9P7ECU7"/>
<sequence length="324" mass="35187">MRINFHFFVILAPAVTMTLGATYQRSSQLTGQSFLDAFNFQAISDPTNGRVTYVDESTAKADGLVSVANNKLTLRADYTTKLSSSDPGRKSFRIQSNSQYETHVAIFDIAHMPQGCGTWPAICAFNLLWSEVGANWPNEGEVDIVEGVNDQTPNKCSLHTSSGCTMPSSRSMTGTVDGTDCDAYDNGNSGCGVNINDNKSYGPQFNSNGGGWYAIERSSSYIKIFFWERTSGSVPSDVSSPGSSINTSKWGTPAAYFPNTDCNFSTHFGEHNIIINLTFCGDWAGSSSVYSASGCPSTCVDYVNNNPSAFKNAYFEFNSLNIYQ</sequence>
<comment type="caution">
    <text evidence="3">The sequence shown here is derived from an EMBL/GenBank/DDBJ whole genome shotgun (WGS) entry which is preliminary data.</text>
</comment>
<dbReference type="SUPFAM" id="SSF49899">
    <property type="entry name" value="Concanavalin A-like lectins/glucanases"/>
    <property type="match status" value="1"/>
</dbReference>
<dbReference type="InterPro" id="IPR013320">
    <property type="entry name" value="ConA-like_dom_sf"/>
</dbReference>
<accession>A0A9P7ECU7</accession>
<proteinExistence type="predicted"/>
<dbReference type="Pfam" id="PF26113">
    <property type="entry name" value="GH16_XgeA"/>
    <property type="match status" value="1"/>
</dbReference>
<reference evidence="3" key="1">
    <citation type="journal article" date="2020" name="New Phytol.">
        <title>Comparative genomics reveals dynamic genome evolution in host specialist ectomycorrhizal fungi.</title>
        <authorList>
            <person name="Lofgren L.A."/>
            <person name="Nguyen N.H."/>
            <person name="Vilgalys R."/>
            <person name="Ruytinx J."/>
            <person name="Liao H.L."/>
            <person name="Branco S."/>
            <person name="Kuo A."/>
            <person name="LaButti K."/>
            <person name="Lipzen A."/>
            <person name="Andreopoulos W."/>
            <person name="Pangilinan J."/>
            <person name="Riley R."/>
            <person name="Hundley H."/>
            <person name="Na H."/>
            <person name="Barry K."/>
            <person name="Grigoriev I.V."/>
            <person name="Stajich J.E."/>
            <person name="Kennedy P.G."/>
        </authorList>
    </citation>
    <scope>NUCLEOTIDE SEQUENCE</scope>
    <source>
        <strain evidence="3">MN1</strain>
    </source>
</reference>
<dbReference type="OrthoDB" id="192832at2759"/>
<keyword evidence="4" id="KW-1185">Reference proteome</keyword>
<dbReference type="EMBL" id="JABBWG010000012">
    <property type="protein sequence ID" value="KAG1818163.1"/>
    <property type="molecule type" value="Genomic_DNA"/>
</dbReference>
<organism evidence="3 4">
    <name type="scientific">Suillus subaureus</name>
    <dbReference type="NCBI Taxonomy" id="48587"/>
    <lineage>
        <taxon>Eukaryota</taxon>
        <taxon>Fungi</taxon>
        <taxon>Dikarya</taxon>
        <taxon>Basidiomycota</taxon>
        <taxon>Agaricomycotina</taxon>
        <taxon>Agaricomycetes</taxon>
        <taxon>Agaricomycetidae</taxon>
        <taxon>Boletales</taxon>
        <taxon>Suillineae</taxon>
        <taxon>Suillaceae</taxon>
        <taxon>Suillus</taxon>
    </lineage>
</organism>